<gene>
    <name evidence="1" type="ORF">LCGC14_2597230</name>
</gene>
<accession>A0A0F9A9X5</accession>
<reference evidence="1" key="1">
    <citation type="journal article" date="2015" name="Nature">
        <title>Complex archaea that bridge the gap between prokaryotes and eukaryotes.</title>
        <authorList>
            <person name="Spang A."/>
            <person name="Saw J.H."/>
            <person name="Jorgensen S.L."/>
            <person name="Zaremba-Niedzwiedzka K."/>
            <person name="Martijn J."/>
            <person name="Lind A.E."/>
            <person name="van Eijk R."/>
            <person name="Schleper C."/>
            <person name="Guy L."/>
            <person name="Ettema T.J."/>
        </authorList>
    </citation>
    <scope>NUCLEOTIDE SEQUENCE</scope>
</reference>
<sequence>MEYIALRELASAVLATAIDDRDIDFVLSRELDLWCDVLSLDPNLFRERFLNIVKQDLEEFRRK</sequence>
<name>A0A0F9A9X5_9ZZZZ</name>
<comment type="caution">
    <text evidence="1">The sequence shown here is derived from an EMBL/GenBank/DDBJ whole genome shotgun (WGS) entry which is preliminary data.</text>
</comment>
<organism evidence="1">
    <name type="scientific">marine sediment metagenome</name>
    <dbReference type="NCBI Taxonomy" id="412755"/>
    <lineage>
        <taxon>unclassified sequences</taxon>
        <taxon>metagenomes</taxon>
        <taxon>ecological metagenomes</taxon>
    </lineage>
</organism>
<dbReference type="AlphaFoldDB" id="A0A0F9A9X5"/>
<dbReference type="EMBL" id="LAZR01043758">
    <property type="protein sequence ID" value="KKL06319.1"/>
    <property type="molecule type" value="Genomic_DNA"/>
</dbReference>
<protein>
    <submittedName>
        <fullName evidence="1">Uncharacterized protein</fullName>
    </submittedName>
</protein>
<proteinExistence type="predicted"/>
<evidence type="ECO:0000313" key="1">
    <source>
        <dbReference type="EMBL" id="KKL06319.1"/>
    </source>
</evidence>